<dbReference type="Proteomes" id="UP000242715">
    <property type="component" value="Unassembled WGS sequence"/>
</dbReference>
<dbReference type="AlphaFoldDB" id="A0A2Z6N954"/>
<proteinExistence type="predicted"/>
<protein>
    <submittedName>
        <fullName evidence="2">Uncharacterized protein</fullName>
    </submittedName>
</protein>
<name>A0A2Z6N954_TRISU</name>
<feature type="region of interest" description="Disordered" evidence="1">
    <location>
        <begin position="59"/>
        <end position="111"/>
    </location>
</feature>
<sequence>MLEIANDEDATAVSNYAVGQDDEILIYVEYVTDAASNAAYPVCVEEVNGARTGVRTEDKGKVVAIIRDEESDGSDNDESESDGSDNDDTEDSELDVHFSGSEEERDFGVDDGFEAEVVENVVERQAEELLKITR</sequence>
<organism evidence="2 3">
    <name type="scientific">Trifolium subterraneum</name>
    <name type="common">Subterranean clover</name>
    <dbReference type="NCBI Taxonomy" id="3900"/>
    <lineage>
        <taxon>Eukaryota</taxon>
        <taxon>Viridiplantae</taxon>
        <taxon>Streptophyta</taxon>
        <taxon>Embryophyta</taxon>
        <taxon>Tracheophyta</taxon>
        <taxon>Spermatophyta</taxon>
        <taxon>Magnoliopsida</taxon>
        <taxon>eudicotyledons</taxon>
        <taxon>Gunneridae</taxon>
        <taxon>Pentapetalae</taxon>
        <taxon>rosids</taxon>
        <taxon>fabids</taxon>
        <taxon>Fabales</taxon>
        <taxon>Fabaceae</taxon>
        <taxon>Papilionoideae</taxon>
        <taxon>50 kb inversion clade</taxon>
        <taxon>NPAAA clade</taxon>
        <taxon>Hologalegina</taxon>
        <taxon>IRL clade</taxon>
        <taxon>Trifolieae</taxon>
        <taxon>Trifolium</taxon>
    </lineage>
</organism>
<evidence type="ECO:0000313" key="3">
    <source>
        <dbReference type="Proteomes" id="UP000242715"/>
    </source>
</evidence>
<feature type="compositionally biased region" description="Basic and acidic residues" evidence="1">
    <location>
        <begin position="94"/>
        <end position="108"/>
    </location>
</feature>
<dbReference type="EMBL" id="DF973505">
    <property type="protein sequence ID" value="GAU32790.1"/>
    <property type="molecule type" value="Genomic_DNA"/>
</dbReference>
<evidence type="ECO:0000313" key="2">
    <source>
        <dbReference type="EMBL" id="GAU32790.1"/>
    </source>
</evidence>
<accession>A0A2Z6N954</accession>
<reference evidence="3" key="1">
    <citation type="journal article" date="2017" name="Front. Plant Sci.">
        <title>Climate Clever Clovers: New Paradigm to Reduce the Environmental Footprint of Ruminants by Breeding Low Methanogenic Forages Utilizing Haplotype Variation.</title>
        <authorList>
            <person name="Kaur P."/>
            <person name="Appels R."/>
            <person name="Bayer P.E."/>
            <person name="Keeble-Gagnere G."/>
            <person name="Wang J."/>
            <person name="Hirakawa H."/>
            <person name="Shirasawa K."/>
            <person name="Vercoe P."/>
            <person name="Stefanova K."/>
            <person name="Durmic Z."/>
            <person name="Nichols P."/>
            <person name="Revell C."/>
            <person name="Isobe S.N."/>
            <person name="Edwards D."/>
            <person name="Erskine W."/>
        </authorList>
    </citation>
    <scope>NUCLEOTIDE SEQUENCE [LARGE SCALE GENOMIC DNA]</scope>
    <source>
        <strain evidence="3">cv. Daliak</strain>
    </source>
</reference>
<dbReference type="OrthoDB" id="1436701at2759"/>
<gene>
    <name evidence="2" type="ORF">TSUD_152390</name>
</gene>
<evidence type="ECO:0000256" key="1">
    <source>
        <dbReference type="SAM" id="MobiDB-lite"/>
    </source>
</evidence>
<keyword evidence="3" id="KW-1185">Reference proteome</keyword>
<feature type="compositionally biased region" description="Acidic residues" evidence="1">
    <location>
        <begin position="69"/>
        <end position="93"/>
    </location>
</feature>